<protein>
    <submittedName>
        <fullName evidence="2">Uncharacterized protein</fullName>
    </submittedName>
</protein>
<feature type="transmembrane region" description="Helical" evidence="1">
    <location>
        <begin position="6"/>
        <end position="25"/>
    </location>
</feature>
<evidence type="ECO:0000313" key="3">
    <source>
        <dbReference type="Proteomes" id="UP000241444"/>
    </source>
</evidence>
<keyword evidence="1" id="KW-0472">Membrane</keyword>
<organism evidence="2 3">
    <name type="scientific">Phyllobacterium brassicacearum</name>
    <dbReference type="NCBI Taxonomy" id="314235"/>
    <lineage>
        <taxon>Bacteria</taxon>
        <taxon>Pseudomonadati</taxon>
        <taxon>Pseudomonadota</taxon>
        <taxon>Alphaproteobacteria</taxon>
        <taxon>Hyphomicrobiales</taxon>
        <taxon>Phyllobacteriaceae</taxon>
        <taxon>Phyllobacterium</taxon>
    </lineage>
</organism>
<dbReference type="RefSeq" id="WP_106711864.1">
    <property type="nucleotide sequence ID" value="NZ_PGGO01000010.1"/>
</dbReference>
<reference evidence="3" key="1">
    <citation type="submission" date="2017-11" db="EMBL/GenBank/DDBJ databases">
        <authorList>
            <person name="Kuznetsova I."/>
            <person name="Sazanova A."/>
            <person name="Chirak E."/>
            <person name="Safronova V."/>
            <person name="Willems A."/>
        </authorList>
    </citation>
    <scope>NUCLEOTIDE SEQUENCE [LARGE SCALE GENOMIC DNA]</scope>
    <source>
        <strain evidence="3">STM 196</strain>
    </source>
</reference>
<dbReference type="Proteomes" id="UP000241444">
    <property type="component" value="Unassembled WGS sequence"/>
</dbReference>
<comment type="caution">
    <text evidence="2">The sequence shown here is derived from an EMBL/GenBank/DDBJ whole genome shotgun (WGS) entry which is preliminary data.</text>
</comment>
<evidence type="ECO:0000313" key="2">
    <source>
        <dbReference type="EMBL" id="PSH68175.1"/>
    </source>
</evidence>
<keyword evidence="1" id="KW-0812">Transmembrane</keyword>
<accession>A0A2P7BP13</accession>
<sequence>MNLQLVNLFSLALTAVSLLIFFVSFRKANRLMAMSRAVAQQVAGSAASLEQALSVLRTEREICRDESVRLEARLKDSDRARSEIARAIDLVKLAKVDLKANAVPFPAPAPGSAQAIPAFVAKSAPVPPVQAGAPARNVPVFVNRIVRSADVASAVL</sequence>
<name>A0A2P7BP13_9HYPH</name>
<dbReference type="EMBL" id="PGGO01000010">
    <property type="protein sequence ID" value="PSH68175.1"/>
    <property type="molecule type" value="Genomic_DNA"/>
</dbReference>
<evidence type="ECO:0000256" key="1">
    <source>
        <dbReference type="SAM" id="Phobius"/>
    </source>
</evidence>
<proteinExistence type="predicted"/>
<keyword evidence="3" id="KW-1185">Reference proteome</keyword>
<dbReference type="NCBIfam" id="NF046118">
    <property type="entry name" value="T4SS_BAB2_0123"/>
    <property type="match status" value="1"/>
</dbReference>
<dbReference type="AlphaFoldDB" id="A0A2P7BP13"/>
<gene>
    <name evidence="2" type="ORF">CU102_14730</name>
</gene>
<keyword evidence="1" id="KW-1133">Transmembrane helix</keyword>
<dbReference type="OrthoDB" id="8115826at2"/>